<feature type="compositionally biased region" description="Polar residues" evidence="6">
    <location>
        <begin position="123"/>
        <end position="138"/>
    </location>
</feature>
<comment type="caution">
    <text evidence="5">Lacks conserved residue(s) required for the propagation of feature annotation.</text>
</comment>
<proteinExistence type="predicted"/>
<evidence type="ECO:0000313" key="8">
    <source>
        <dbReference type="WBParaSite" id="MCU_014064-RA"/>
    </source>
</evidence>
<evidence type="ECO:0000259" key="7">
    <source>
        <dbReference type="PROSITE" id="PS50252"/>
    </source>
</evidence>
<keyword evidence="1" id="KW-0805">Transcription regulation</keyword>
<keyword evidence="4 5" id="KW-0539">Nucleus</keyword>
<evidence type="ECO:0000256" key="1">
    <source>
        <dbReference type="ARBA" id="ARBA00023015"/>
    </source>
</evidence>
<dbReference type="GO" id="GO:0005634">
    <property type="term" value="C:nucleus"/>
    <property type="evidence" value="ECO:0007669"/>
    <property type="project" value="UniProtKB-SubCell"/>
</dbReference>
<dbReference type="Gene3D" id="2.60.40.820">
    <property type="entry name" value="Transcription factor, T-box"/>
    <property type="match status" value="1"/>
</dbReference>
<evidence type="ECO:0000256" key="2">
    <source>
        <dbReference type="ARBA" id="ARBA00023125"/>
    </source>
</evidence>
<dbReference type="GO" id="GO:0003677">
    <property type="term" value="F:DNA binding"/>
    <property type="evidence" value="ECO:0007669"/>
    <property type="project" value="UniProtKB-UniRule"/>
</dbReference>
<keyword evidence="2 5" id="KW-0238">DNA-binding</keyword>
<dbReference type="WBParaSite" id="MCU_014064-RA">
    <property type="protein sequence ID" value="MCU_014064-RA"/>
    <property type="gene ID" value="MCU_014064"/>
</dbReference>
<protein>
    <submittedName>
        <fullName evidence="8">T-box domain-containing protein</fullName>
    </submittedName>
</protein>
<dbReference type="GO" id="GO:0045893">
    <property type="term" value="P:positive regulation of DNA-templated transcription"/>
    <property type="evidence" value="ECO:0007669"/>
    <property type="project" value="InterPro"/>
</dbReference>
<evidence type="ECO:0000256" key="5">
    <source>
        <dbReference type="PROSITE-ProRule" id="PRU00201"/>
    </source>
</evidence>
<dbReference type="AlphaFoldDB" id="A0A5K3G497"/>
<evidence type="ECO:0000256" key="3">
    <source>
        <dbReference type="ARBA" id="ARBA00023163"/>
    </source>
</evidence>
<dbReference type="InterPro" id="IPR008967">
    <property type="entry name" value="p53-like_TF_DNA-bd_sf"/>
</dbReference>
<evidence type="ECO:0000256" key="4">
    <source>
        <dbReference type="ARBA" id="ARBA00023242"/>
    </source>
</evidence>
<evidence type="ECO:0000256" key="6">
    <source>
        <dbReference type="SAM" id="MobiDB-lite"/>
    </source>
</evidence>
<organism evidence="8">
    <name type="scientific">Mesocestoides corti</name>
    <name type="common">Flatworm</name>
    <dbReference type="NCBI Taxonomy" id="53468"/>
    <lineage>
        <taxon>Eukaryota</taxon>
        <taxon>Metazoa</taxon>
        <taxon>Spiralia</taxon>
        <taxon>Lophotrochozoa</taxon>
        <taxon>Platyhelminthes</taxon>
        <taxon>Cestoda</taxon>
        <taxon>Eucestoda</taxon>
        <taxon>Cyclophyllidea</taxon>
        <taxon>Mesocestoididae</taxon>
        <taxon>Mesocestoides</taxon>
    </lineage>
</organism>
<reference evidence="8" key="1">
    <citation type="submission" date="2019-11" db="UniProtKB">
        <authorList>
            <consortium name="WormBaseParasite"/>
        </authorList>
    </citation>
    <scope>IDENTIFICATION</scope>
</reference>
<dbReference type="Pfam" id="PF00907">
    <property type="entry name" value="T-box"/>
    <property type="match status" value="1"/>
</dbReference>
<name>A0A5K3G497_MESCO</name>
<accession>A0A5K3G497</accession>
<dbReference type="PROSITE" id="PS50252">
    <property type="entry name" value="TBOX_3"/>
    <property type="match status" value="1"/>
</dbReference>
<dbReference type="GO" id="GO:0003700">
    <property type="term" value="F:DNA-binding transcription factor activity"/>
    <property type="evidence" value="ECO:0007669"/>
    <property type="project" value="InterPro"/>
</dbReference>
<comment type="subcellular location">
    <subcellularLocation>
        <location evidence="5">Nucleus</location>
    </subcellularLocation>
</comment>
<dbReference type="InterPro" id="IPR036960">
    <property type="entry name" value="T-box_sf"/>
</dbReference>
<feature type="region of interest" description="Disordered" evidence="6">
    <location>
        <begin position="123"/>
        <end position="154"/>
    </location>
</feature>
<dbReference type="InterPro" id="IPR046360">
    <property type="entry name" value="T-box_DNA-bd"/>
</dbReference>
<keyword evidence="3" id="KW-0804">Transcription</keyword>
<dbReference type="SUPFAM" id="SSF49417">
    <property type="entry name" value="p53-like transcription factors"/>
    <property type="match status" value="1"/>
</dbReference>
<feature type="domain" description="T-box" evidence="7">
    <location>
        <begin position="205"/>
        <end position="250"/>
    </location>
</feature>
<sequence length="250" mass="27871">MSQALPQQPESPNPCYSTQHFPAPFYFSPLQINSNTPPIPTSTYVQHTSNPNEYPASSYQIESQNLVTEHLEQHPLAIPCAHTQPSTDVHYFMQAPDNQANTMCLATPLQSHPSHISATNANTVAANPEPGQSSQTSSDEPDTAFPQAEDKSVKMSRDTRLQLCSCLPLRNSLNEFMHAATESYVTICTGRRPFSKEEETTSLELIEKEKWKRLAMHTSEMITTRVGRRIFPHLSVNVSSLDPKAVYSIV</sequence>